<sequence length="1272" mass="136968">MSNPLLVPITLDILLANAALRQRDTFRRWKHTYSALSSDTFHSSEARAFDANIDDARVGAFLHWTLPRALRSAKTGTTDYPLVPNRWLVTRISRDATGHNLQKAWVVESDCASSHAEGASYFLVDDATVAAWQSSTEPNRRAARPEAIVPAPGPLSDVPTTGAYLANIGVAFAQPTWQEQAATPLFLTAVAPGNLEFSAYVPFHEGVFSFYDDLLDAPDVTTLSYLVTGWYSDPARDIVATGATGFTGGTTTQQVLAALNWTLAASAEPGTLTSSLYSGMAFGLSWDRNATTAPGPDQLEATRATQHLTVSVANTSVDAFSTLVAAQLAQVPGYSDTARVVELLRAFHYDFLPLLNEPNGEALLAERVRQEWFSSKAGGTRWVIVADKPAGDDKPEAAEQAWLRQLNLDQQALDSALQTLHSLQWELNAAWWKSGYLNAVTQQMSLAVDNPLNLDAAAQTQLLDATNPDSPLARVLRQLASINALLTKVPQPAADESGNAQQAFLAGISAFATQRGIGAGKVLKAVALPRFWAPNNPNLLISGVEPSAITDPDDSLVVRLASQQIGALAVAGTTLLPAALSAVIPPLANQAALPAGVAAVYQEFFLLDPTNAAQIAAQTKVDATLLTTAMRTHDAAVYTSQGGVLPAVSLDTWQQQWHPLYLEWQVIYTDVPYEYQDAKTGTRQLNWHFNGTDYELNPSVRGADTTETISGRSLLSPHTQFTFGARLEAFVRQYGAGQAELQKLYDEIADADNWRFLSQELMGFNELLTQRDPRAFRKPTVEAFTDAGRRVTFEKVIGYPGSPSQPPYDTPAQHQGLVNSTPAVKADGPSEFPFHGIRSGQFYFSHVILYDKFGRQLDLILPQDGGTHDARNFPLVRDAALAPSPNLTPTIAAPVQLPPRLLQPARLDLLLVDQRDEAKVLGVAPDVNPVGGFVLANHLNQSVQLFAADGTALGELALRQGKVQWNPPPHSTLTSVEVADLAPQVAAFVAGIEGRAAAEFGALLSAIDSTLWTTDPLGNRTDQNLSVLIGRPLALVRLRTQFALDGPPLTSCDWPEAPARTAGPAFTTSAFSIRFGSLATREDGVIGYFEGPDYATFRSVAAPAEGQQYVQPIGPLAAPGGHYVTLPFDGQTAKTLTLLVDPRAAIHATTGILPVKMLTIPRQFVDAPLARLEVTFRLGPLLSRLKPVATPPSATSQTPAFTTALSYLPISEKNGAWSWWESTRHRPDQPTTWQSYGLADATTTAALGAGPATLREGYLQLLTDLAAPAPEQ</sequence>
<accession>A0A4Z0Q5B0</accession>
<dbReference type="RefSeq" id="WP_135461811.1">
    <property type="nucleotide sequence ID" value="NZ_SRLC01000001.1"/>
</dbReference>
<dbReference type="OrthoDB" id="6091628at2"/>
<organism evidence="1 2">
    <name type="scientific">Hymenobacter aquaticus</name>
    <dbReference type="NCBI Taxonomy" id="1867101"/>
    <lineage>
        <taxon>Bacteria</taxon>
        <taxon>Pseudomonadati</taxon>
        <taxon>Bacteroidota</taxon>
        <taxon>Cytophagia</taxon>
        <taxon>Cytophagales</taxon>
        <taxon>Hymenobacteraceae</taxon>
        <taxon>Hymenobacter</taxon>
    </lineage>
</organism>
<gene>
    <name evidence="1" type="ORF">E5K00_03715</name>
</gene>
<reference evidence="1 2" key="1">
    <citation type="submission" date="2019-04" db="EMBL/GenBank/DDBJ databases">
        <authorList>
            <person name="Feng G."/>
            <person name="Zhang J."/>
            <person name="Zhu H."/>
        </authorList>
    </citation>
    <scope>NUCLEOTIDE SEQUENCE [LARGE SCALE GENOMIC DNA]</scope>
    <source>
        <strain evidence="1 2">JCM 31653</strain>
    </source>
</reference>
<comment type="caution">
    <text evidence="1">The sequence shown here is derived from an EMBL/GenBank/DDBJ whole genome shotgun (WGS) entry which is preliminary data.</text>
</comment>
<dbReference type="Proteomes" id="UP000297549">
    <property type="component" value="Unassembled WGS sequence"/>
</dbReference>
<protein>
    <submittedName>
        <fullName evidence="1">Uncharacterized protein</fullName>
    </submittedName>
</protein>
<dbReference type="EMBL" id="SRLC01000001">
    <property type="protein sequence ID" value="TGE24333.1"/>
    <property type="molecule type" value="Genomic_DNA"/>
</dbReference>
<keyword evidence="2" id="KW-1185">Reference proteome</keyword>
<dbReference type="AlphaFoldDB" id="A0A4Z0Q5B0"/>
<evidence type="ECO:0000313" key="2">
    <source>
        <dbReference type="Proteomes" id="UP000297549"/>
    </source>
</evidence>
<name>A0A4Z0Q5B0_9BACT</name>
<proteinExistence type="predicted"/>
<evidence type="ECO:0000313" key="1">
    <source>
        <dbReference type="EMBL" id="TGE24333.1"/>
    </source>
</evidence>